<dbReference type="Proteomes" id="UP001059252">
    <property type="component" value="Chromosome"/>
</dbReference>
<dbReference type="InterPro" id="IPR011059">
    <property type="entry name" value="Metal-dep_hydrolase_composite"/>
</dbReference>
<dbReference type="SUPFAM" id="SSF51338">
    <property type="entry name" value="Composite domain of metallo-dependent hydrolases"/>
    <property type="match status" value="1"/>
</dbReference>
<dbReference type="PANTHER" id="PTHR11113:SF14">
    <property type="entry name" value="N-ACETYLGLUCOSAMINE-6-PHOSPHATE DEACETYLASE"/>
    <property type="match status" value="1"/>
</dbReference>
<dbReference type="InterPro" id="IPR032466">
    <property type="entry name" value="Metal_Hydrolase"/>
</dbReference>
<dbReference type="Gene3D" id="3.20.20.140">
    <property type="entry name" value="Metal-dependent hydrolases"/>
    <property type="match status" value="1"/>
</dbReference>
<dbReference type="SUPFAM" id="SSF51556">
    <property type="entry name" value="Metallo-dependent hydrolases"/>
    <property type="match status" value="1"/>
</dbReference>
<dbReference type="Gene3D" id="2.30.40.10">
    <property type="entry name" value="Urease, subunit C, domain 1"/>
    <property type="match status" value="1"/>
</dbReference>
<evidence type="ECO:0000313" key="5">
    <source>
        <dbReference type="EMBL" id="UVD81911.1"/>
    </source>
</evidence>
<evidence type="ECO:0000256" key="2">
    <source>
        <dbReference type="ARBA" id="ARBA00022723"/>
    </source>
</evidence>
<protein>
    <submittedName>
        <fullName evidence="5">Amidohydrolase family protein</fullName>
    </submittedName>
</protein>
<keyword evidence="2" id="KW-0479">Metal-binding</keyword>
<dbReference type="InterPro" id="IPR003764">
    <property type="entry name" value="GlcNAc_6-P_deAcase"/>
</dbReference>
<proteinExistence type="inferred from homology"/>
<keyword evidence="3 4" id="KW-0378">Hydrolase</keyword>
<dbReference type="EMBL" id="CP102734">
    <property type="protein sequence ID" value="UVD81911.1"/>
    <property type="molecule type" value="Genomic_DNA"/>
</dbReference>
<dbReference type="PANTHER" id="PTHR11113">
    <property type="entry name" value="N-ACETYLGLUCOSAMINE-6-PHOSPHATE DEACETYLASE"/>
    <property type="match status" value="1"/>
</dbReference>
<sequence>MIYKNAMITTKDEQFLGFLEINNEGKIIKIVDGTTEKEGFDCQGQIIMPSFIDSHTHGGYNFSFNDLAYENIADKLKNYQKNLVSEGVSHVVPTIVTDTWKNIEKIIKNYQKIDKEYLAYFLSFYLEGPFISPIKKGAHNSDLLIGLDDEKLTFLKENFSKEKVIIAVAPEEKKNFQFIEKYSADLLFSVGHSNAYGLSKNNFFNKHIKRVVHLFNACSTFDHRDESIVNTIFESEKIEKDFAIEIIGDTFHVRDQVLKFLYKSLGANNLTIISDSLPQKGLKNGNYNLGSLEIIKVDDLFYLSDHKTLAGSGMPYNKILKNFYRATQASWPDMVKMSSYNAAKNLKAEQSLGILKEDTLANFVLINEQFEVKLLYKDGKIVFKNKGCKLNEN</sequence>
<accession>A0ABY5R9A9</accession>
<keyword evidence="4" id="KW-0119">Carbohydrate metabolism</keyword>
<comment type="similarity">
    <text evidence="1 4">Belongs to the metallo-dependent hydrolases superfamily. NagA family.</text>
</comment>
<dbReference type="PIRSF" id="PIRSF038994">
    <property type="entry name" value="NagA"/>
    <property type="match status" value="1"/>
</dbReference>
<gene>
    <name evidence="5" type="ORF">NV226_01225</name>
</gene>
<name>A0ABY5R9A9_9MOLU</name>
<evidence type="ECO:0000256" key="3">
    <source>
        <dbReference type="ARBA" id="ARBA00022801"/>
    </source>
</evidence>
<evidence type="ECO:0000313" key="6">
    <source>
        <dbReference type="Proteomes" id="UP001059252"/>
    </source>
</evidence>
<reference evidence="5" key="1">
    <citation type="submission" date="2022-08" db="EMBL/GenBank/DDBJ databases">
        <title>Complete genome of Mycoplasma iguanae type strain 2327.</title>
        <authorList>
            <person name="Spergser J."/>
        </authorList>
    </citation>
    <scope>NUCLEOTIDE SEQUENCE</scope>
    <source>
        <strain evidence="5">2327</strain>
    </source>
</reference>
<evidence type="ECO:0000256" key="1">
    <source>
        <dbReference type="ARBA" id="ARBA00010716"/>
    </source>
</evidence>
<keyword evidence="6" id="KW-1185">Reference proteome</keyword>
<evidence type="ECO:0000256" key="4">
    <source>
        <dbReference type="PIRNR" id="PIRNR038994"/>
    </source>
</evidence>
<dbReference type="RefSeq" id="WP_258211085.1">
    <property type="nucleotide sequence ID" value="NZ_CP102734.1"/>
</dbReference>
<organism evidence="5 6">
    <name type="scientific">Mycoplasma iguanae</name>
    <dbReference type="NCBI Taxonomy" id="292461"/>
    <lineage>
        <taxon>Bacteria</taxon>
        <taxon>Bacillati</taxon>
        <taxon>Mycoplasmatota</taxon>
        <taxon>Mollicutes</taxon>
        <taxon>Mycoplasmataceae</taxon>
        <taxon>Mycoplasma</taxon>
    </lineage>
</organism>